<dbReference type="InterPro" id="IPR000031">
    <property type="entry name" value="PurE_dom"/>
</dbReference>
<comment type="function">
    <text evidence="3">Catalyzes the conversion of N5-carboxyaminoimidazole ribonucleotide (N5-CAIR) to 4-carboxy-5-aminoimidazole ribonucleotide (CAIR).</text>
</comment>
<name>H8I597_METCZ</name>
<organism evidence="6 7">
    <name type="scientific">Methanocella conradii (strain DSM 24694 / JCM 17849 / CGMCC 1.5162 / HZ254)</name>
    <dbReference type="NCBI Taxonomy" id="1041930"/>
    <lineage>
        <taxon>Archaea</taxon>
        <taxon>Methanobacteriati</taxon>
        <taxon>Methanobacteriota</taxon>
        <taxon>Stenosarchaea group</taxon>
        <taxon>Methanomicrobia</taxon>
        <taxon>Methanocellales</taxon>
        <taxon>Methanocellaceae</taxon>
        <taxon>Methanocella</taxon>
    </lineage>
</organism>
<dbReference type="GO" id="GO:0034023">
    <property type="term" value="F:5-(carboxyamino)imidazole ribonucleotide mutase activity"/>
    <property type="evidence" value="ECO:0007669"/>
    <property type="project" value="UniProtKB-UniRule"/>
</dbReference>
<comment type="similarity">
    <text evidence="3">Belongs to the AIR carboxylase family. Class I subfamily.</text>
</comment>
<evidence type="ECO:0000313" key="7">
    <source>
        <dbReference type="Proteomes" id="UP000005233"/>
    </source>
</evidence>
<dbReference type="STRING" id="1041930.Mtc_0528"/>
<dbReference type="Pfam" id="PF00731">
    <property type="entry name" value="AIRC"/>
    <property type="match status" value="1"/>
</dbReference>
<dbReference type="GeneID" id="11970416"/>
<dbReference type="SUPFAM" id="SSF52255">
    <property type="entry name" value="N5-CAIR mutase (phosphoribosylaminoimidazole carboxylase, PurE)"/>
    <property type="match status" value="1"/>
</dbReference>
<feature type="binding site" evidence="3 4">
    <location>
        <position position="13"/>
    </location>
    <ligand>
        <name>substrate</name>
    </ligand>
</feature>
<accession>H8I597</accession>
<evidence type="ECO:0000259" key="5">
    <source>
        <dbReference type="SMART" id="SM01001"/>
    </source>
</evidence>
<dbReference type="HAMAP" id="MF_01929">
    <property type="entry name" value="PurE_classI"/>
    <property type="match status" value="1"/>
</dbReference>
<dbReference type="Proteomes" id="UP000005233">
    <property type="component" value="Chromosome"/>
</dbReference>
<feature type="binding site" evidence="3 4">
    <location>
        <position position="10"/>
    </location>
    <ligand>
        <name>substrate</name>
    </ligand>
</feature>
<dbReference type="SMART" id="SM01001">
    <property type="entry name" value="AIRC"/>
    <property type="match status" value="1"/>
</dbReference>
<dbReference type="InterPro" id="IPR033747">
    <property type="entry name" value="PurE_ClassI"/>
</dbReference>
<feature type="binding site" evidence="3 4">
    <location>
        <position position="40"/>
    </location>
    <ligand>
        <name>substrate</name>
    </ligand>
</feature>
<dbReference type="EC" id="5.4.99.18" evidence="3"/>
<evidence type="ECO:0000256" key="3">
    <source>
        <dbReference type="HAMAP-Rule" id="MF_01929"/>
    </source>
</evidence>
<dbReference type="HOGENOM" id="CLU_094982_2_2_2"/>
<proteinExistence type="inferred from homology"/>
<reference evidence="6 7" key="1">
    <citation type="journal article" date="2012" name="J. Bacteriol.">
        <title>Complete genome sequence of a thermophilic methanogen, Methanocella conradii HZ254, isolated from Chinese rice field soil.</title>
        <authorList>
            <person name="Lu Z."/>
            <person name="Lu Y."/>
        </authorList>
    </citation>
    <scope>NUCLEOTIDE SEQUENCE [LARGE SCALE GENOMIC DNA]</scope>
    <source>
        <strain evidence="7">DSM 24694 / JCM 17849 / CGMCC 1.5162 / HZ254</strain>
    </source>
</reference>
<dbReference type="AlphaFoldDB" id="H8I597"/>
<keyword evidence="7" id="KW-1185">Reference proteome</keyword>
<dbReference type="EMBL" id="CP003243">
    <property type="protein sequence ID" value="AFC99294.1"/>
    <property type="molecule type" value="Genomic_DNA"/>
</dbReference>
<dbReference type="Gene3D" id="3.40.50.1970">
    <property type="match status" value="1"/>
</dbReference>
<evidence type="ECO:0000256" key="1">
    <source>
        <dbReference type="ARBA" id="ARBA00022755"/>
    </source>
</evidence>
<keyword evidence="1 3" id="KW-0658">Purine biosynthesis</keyword>
<keyword evidence="2 3" id="KW-0413">Isomerase</keyword>
<dbReference type="PANTHER" id="PTHR23046:SF2">
    <property type="entry name" value="PHOSPHORIBOSYLAMINOIMIDAZOLE CARBOXYLASE"/>
    <property type="match status" value="1"/>
</dbReference>
<dbReference type="OrthoDB" id="9473at2157"/>
<feature type="domain" description="PurE" evidence="5">
    <location>
        <begin position="2"/>
        <end position="127"/>
    </location>
</feature>
<sequence>MVDVAIILGSASDRAIADKAVDVLTKNGVSYDLQVLSAHRNPEDLDAYVKKSEAKVFIAIAGLSAALPGVVASKTNKPVIGVPVSAKLGGLDALLSIVQMPRGVPVACVGIDNGENAAHLAIRILEVNA</sequence>
<dbReference type="KEGG" id="mez:Mtc_0528"/>
<comment type="pathway">
    <text evidence="3">Purine metabolism; IMP biosynthesis via de novo pathway; 5-amino-1-(5-phospho-D-ribosyl)imidazole-4-carboxylate from 5-amino-1-(5-phospho-D-ribosyl)imidazole (N5-CAIR route): step 2/2.</text>
</comment>
<dbReference type="PANTHER" id="PTHR23046">
    <property type="entry name" value="PHOSPHORIBOSYLAMINOIMIDAZOLE CARBOXYLASE CATALYTIC SUBUNIT"/>
    <property type="match status" value="1"/>
</dbReference>
<dbReference type="RefSeq" id="WP_014405133.1">
    <property type="nucleotide sequence ID" value="NC_017034.1"/>
</dbReference>
<evidence type="ECO:0000256" key="4">
    <source>
        <dbReference type="PIRSR" id="PIRSR001338-1"/>
    </source>
</evidence>
<dbReference type="InterPro" id="IPR024694">
    <property type="entry name" value="PurE_prokaryotes"/>
</dbReference>
<gene>
    <name evidence="3 6" type="primary">purE</name>
    <name evidence="6" type="ordered locus">Mtc_0528</name>
</gene>
<comment type="catalytic activity">
    <reaction evidence="3">
        <text>5-carboxyamino-1-(5-phospho-D-ribosyl)imidazole + H(+) = 5-amino-1-(5-phospho-D-ribosyl)imidazole-4-carboxylate</text>
        <dbReference type="Rhea" id="RHEA:13193"/>
        <dbReference type="ChEBI" id="CHEBI:15378"/>
        <dbReference type="ChEBI" id="CHEBI:58730"/>
        <dbReference type="ChEBI" id="CHEBI:77657"/>
        <dbReference type="EC" id="5.4.99.18"/>
    </reaction>
</comment>
<dbReference type="NCBIfam" id="TIGR01162">
    <property type="entry name" value="purE"/>
    <property type="match status" value="1"/>
</dbReference>
<evidence type="ECO:0000313" key="6">
    <source>
        <dbReference type="EMBL" id="AFC99294.1"/>
    </source>
</evidence>
<dbReference type="PIRSF" id="PIRSF001338">
    <property type="entry name" value="AIR_carboxylase"/>
    <property type="match status" value="1"/>
</dbReference>
<dbReference type="eggNOG" id="arCOG02464">
    <property type="taxonomic scope" value="Archaea"/>
</dbReference>
<protein>
    <recommendedName>
        <fullName evidence="3">N5-carboxyaminoimidazole ribonucleotide mutase</fullName>
        <shortName evidence="3">N5-CAIR mutase</shortName>
        <ecNumber evidence="3">5.4.99.18</ecNumber>
    </recommendedName>
    <alternativeName>
        <fullName evidence="3">5-(carboxyamino)imidazole ribonucleotide mutase</fullName>
    </alternativeName>
</protein>
<dbReference type="UniPathway" id="UPA00074">
    <property type="reaction ID" value="UER00943"/>
</dbReference>
<dbReference type="GO" id="GO:0006189">
    <property type="term" value="P:'de novo' IMP biosynthetic process"/>
    <property type="evidence" value="ECO:0007669"/>
    <property type="project" value="UniProtKB-UniRule"/>
</dbReference>
<evidence type="ECO:0000256" key="2">
    <source>
        <dbReference type="ARBA" id="ARBA00023235"/>
    </source>
</evidence>